<dbReference type="RefSeq" id="WP_123096330.1">
    <property type="nucleotide sequence ID" value="NZ_RIZG01000008.1"/>
</dbReference>
<accession>A0A3M8PZD1</accession>
<dbReference type="OrthoDB" id="9133582at2"/>
<name>A0A3M8PZD1_9GAMM</name>
<evidence type="ECO:0000313" key="2">
    <source>
        <dbReference type="EMBL" id="RNF49235.1"/>
    </source>
</evidence>
<dbReference type="EMBL" id="RIZG01000008">
    <property type="protein sequence ID" value="RNF49235.1"/>
    <property type="molecule type" value="Genomic_DNA"/>
</dbReference>
<proteinExistence type="predicted"/>
<keyword evidence="3" id="KW-1185">Reference proteome</keyword>
<organism evidence="2 3">
    <name type="scientific">Marinomonas hwangdonensis</name>
    <dbReference type="NCBI Taxonomy" id="1053647"/>
    <lineage>
        <taxon>Bacteria</taxon>
        <taxon>Pseudomonadati</taxon>
        <taxon>Pseudomonadota</taxon>
        <taxon>Gammaproteobacteria</taxon>
        <taxon>Oceanospirillales</taxon>
        <taxon>Oceanospirillaceae</taxon>
        <taxon>Marinomonas</taxon>
    </lineage>
</organism>
<feature type="domain" description="DUF2061" evidence="1">
    <location>
        <begin position="4"/>
        <end position="53"/>
    </location>
</feature>
<reference evidence="2 3" key="1">
    <citation type="journal article" date="2012" name="Int. J. Syst. Evol. Microbiol.">
        <title>Marinomonas hwangdonensis sp. nov., isolated from seawater.</title>
        <authorList>
            <person name="Jung Y.T."/>
            <person name="Oh T.K."/>
            <person name="Yoon J.H."/>
        </authorList>
    </citation>
    <scope>NUCLEOTIDE SEQUENCE [LARGE SCALE GENOMIC DNA]</scope>
    <source>
        <strain evidence="2 3">HDW-15</strain>
    </source>
</reference>
<dbReference type="InterPro" id="IPR018638">
    <property type="entry name" value="DUF2061_membrane"/>
</dbReference>
<gene>
    <name evidence="2" type="ORF">EBI00_12780</name>
</gene>
<protein>
    <submittedName>
        <fullName evidence="2">DUF2061 domain-containing protein</fullName>
    </submittedName>
</protein>
<dbReference type="Proteomes" id="UP000280507">
    <property type="component" value="Unassembled WGS sequence"/>
</dbReference>
<comment type="caution">
    <text evidence="2">The sequence shown here is derived from an EMBL/GenBank/DDBJ whole genome shotgun (WGS) entry which is preliminary data.</text>
</comment>
<dbReference type="AlphaFoldDB" id="A0A3M8PZD1"/>
<evidence type="ECO:0000259" key="1">
    <source>
        <dbReference type="Pfam" id="PF09834"/>
    </source>
</evidence>
<sequence length="87" mass="9770">MKTKTFTFAVMHFVIAFSVAYLITGSVFVGGAVAIVEPAINTVAFYFHELWWNKFKLNRSAVKSNRSETELSRVLQSAGESYALRSM</sequence>
<evidence type="ECO:0000313" key="3">
    <source>
        <dbReference type="Proteomes" id="UP000280507"/>
    </source>
</evidence>
<dbReference type="Pfam" id="PF09834">
    <property type="entry name" value="DUF2061"/>
    <property type="match status" value="1"/>
</dbReference>